<name>A0A226BZM6_9FIRM</name>
<dbReference type="EMBL" id="NIQC01000006">
    <property type="protein sequence ID" value="OWZ84252.1"/>
    <property type="molecule type" value="Genomic_DNA"/>
</dbReference>
<dbReference type="RefSeq" id="WP_089023037.1">
    <property type="nucleotide sequence ID" value="NZ_NIQC01000006.1"/>
</dbReference>
<evidence type="ECO:0000313" key="4">
    <source>
        <dbReference type="EMBL" id="OWZ84252.1"/>
    </source>
</evidence>
<dbReference type="GO" id="GO:0016787">
    <property type="term" value="F:hydrolase activity"/>
    <property type="evidence" value="ECO:0007669"/>
    <property type="project" value="UniProtKB-KW"/>
</dbReference>
<sequence>MSDTKLEDIHIDVLKEIGNIGAGNATTALSEFLGRSINMTVPEVKILPFTQVPEVVGGPEELVAGVYLNIVGEAPGSLMLLLKHDDAKKLIEILMGQQFSDEKDQLDEMAQSALMETGNIVSSSYLNALGNMTNLKVVPSIPAISVDMAGAILEVILFQVDEDISEHVILIGTEFLYEGDKIRGHFFLIPDNESFPKILNSLGISYGDS</sequence>
<gene>
    <name evidence="4" type="ORF">CDO51_04130</name>
</gene>
<keyword evidence="1" id="KW-0145">Chemotaxis</keyword>
<feature type="domain" description="CheC-like protein" evidence="3">
    <location>
        <begin position="109"/>
        <end position="145"/>
    </location>
</feature>
<dbReference type="InterPro" id="IPR007597">
    <property type="entry name" value="CheC"/>
</dbReference>
<proteinExistence type="predicted"/>
<dbReference type="OrthoDB" id="9812187at2"/>
<dbReference type="SUPFAM" id="SSF103039">
    <property type="entry name" value="CheC-like"/>
    <property type="match status" value="1"/>
</dbReference>
<dbReference type="Pfam" id="PF04509">
    <property type="entry name" value="CheC"/>
    <property type="match status" value="2"/>
</dbReference>
<evidence type="ECO:0000256" key="1">
    <source>
        <dbReference type="ARBA" id="ARBA00022500"/>
    </source>
</evidence>
<evidence type="ECO:0000313" key="5">
    <source>
        <dbReference type="Proteomes" id="UP000214588"/>
    </source>
</evidence>
<accession>A0A226BZM6</accession>
<organism evidence="4 5">
    <name type="scientific">Natranaerobius trueperi</name>
    <dbReference type="NCBI Taxonomy" id="759412"/>
    <lineage>
        <taxon>Bacteria</taxon>
        <taxon>Bacillati</taxon>
        <taxon>Bacillota</taxon>
        <taxon>Clostridia</taxon>
        <taxon>Natranaerobiales</taxon>
        <taxon>Natranaerobiaceae</taxon>
        <taxon>Natranaerobius</taxon>
    </lineage>
</organism>
<reference evidence="4 5" key="1">
    <citation type="submission" date="2017-06" db="EMBL/GenBank/DDBJ databases">
        <title>Draft Genome Sequence of Natranaerobius trueperi halophilic, alkalithermophilic bacteria from soda lakes.</title>
        <authorList>
            <person name="Zhao B."/>
        </authorList>
    </citation>
    <scope>NUCLEOTIDE SEQUENCE [LARGE SCALE GENOMIC DNA]</scope>
    <source>
        <strain evidence="4 5">DSM 18760</strain>
    </source>
</reference>
<evidence type="ECO:0000259" key="3">
    <source>
        <dbReference type="Pfam" id="PF04509"/>
    </source>
</evidence>
<keyword evidence="5" id="KW-1185">Reference proteome</keyword>
<dbReference type="InterPro" id="IPR028976">
    <property type="entry name" value="CheC-like_sf"/>
</dbReference>
<keyword evidence="2" id="KW-0378">Hydrolase</keyword>
<dbReference type="AlphaFoldDB" id="A0A226BZM6"/>
<feature type="domain" description="CheC-like protein" evidence="3">
    <location>
        <begin position="9"/>
        <end position="46"/>
    </location>
</feature>
<dbReference type="PANTHER" id="PTHR43693:SF1">
    <property type="entry name" value="PROTEIN PHOSPHATASE CHEZ"/>
    <property type="match status" value="1"/>
</dbReference>
<dbReference type="GO" id="GO:0006935">
    <property type="term" value="P:chemotaxis"/>
    <property type="evidence" value="ECO:0007669"/>
    <property type="project" value="UniProtKB-KW"/>
</dbReference>
<dbReference type="CDD" id="cd17909">
    <property type="entry name" value="CheC_ClassI"/>
    <property type="match status" value="1"/>
</dbReference>
<comment type="caution">
    <text evidence="4">The sequence shown here is derived from an EMBL/GenBank/DDBJ whole genome shotgun (WGS) entry which is preliminary data.</text>
</comment>
<dbReference type="Proteomes" id="UP000214588">
    <property type="component" value="Unassembled WGS sequence"/>
</dbReference>
<dbReference type="PANTHER" id="PTHR43693">
    <property type="entry name" value="PROTEIN PHOSPHATASE CHEZ"/>
    <property type="match status" value="1"/>
</dbReference>
<dbReference type="Gene3D" id="3.40.1550.10">
    <property type="entry name" value="CheC-like"/>
    <property type="match status" value="1"/>
</dbReference>
<protein>
    <submittedName>
        <fullName evidence="4">CheY-P-specific phosphatase CheC</fullName>
    </submittedName>
</protein>
<dbReference type="InterPro" id="IPR050992">
    <property type="entry name" value="CheZ_family_phosphatases"/>
</dbReference>
<evidence type="ECO:0000256" key="2">
    <source>
        <dbReference type="ARBA" id="ARBA00022801"/>
    </source>
</evidence>